<dbReference type="EMBL" id="CACVBM020001055">
    <property type="protein sequence ID" value="CAA7027405.1"/>
    <property type="molecule type" value="Genomic_DNA"/>
</dbReference>
<dbReference type="AlphaFoldDB" id="A0A6D2IEV5"/>
<protein>
    <submittedName>
        <fullName evidence="2">Uncharacterized protein</fullName>
    </submittedName>
</protein>
<accession>A0A6D2IEV5</accession>
<evidence type="ECO:0000313" key="2">
    <source>
        <dbReference type="EMBL" id="CAA7027405.1"/>
    </source>
</evidence>
<dbReference type="Proteomes" id="UP000467841">
    <property type="component" value="Unassembled WGS sequence"/>
</dbReference>
<evidence type="ECO:0000256" key="1">
    <source>
        <dbReference type="SAM" id="MobiDB-lite"/>
    </source>
</evidence>
<comment type="caution">
    <text evidence="2">The sequence shown here is derived from an EMBL/GenBank/DDBJ whole genome shotgun (WGS) entry which is preliminary data.</text>
</comment>
<proteinExistence type="predicted"/>
<organism evidence="2 3">
    <name type="scientific">Microthlaspi erraticum</name>
    <dbReference type="NCBI Taxonomy" id="1685480"/>
    <lineage>
        <taxon>Eukaryota</taxon>
        <taxon>Viridiplantae</taxon>
        <taxon>Streptophyta</taxon>
        <taxon>Embryophyta</taxon>
        <taxon>Tracheophyta</taxon>
        <taxon>Spermatophyta</taxon>
        <taxon>Magnoliopsida</taxon>
        <taxon>eudicotyledons</taxon>
        <taxon>Gunneridae</taxon>
        <taxon>Pentapetalae</taxon>
        <taxon>rosids</taxon>
        <taxon>malvids</taxon>
        <taxon>Brassicales</taxon>
        <taxon>Brassicaceae</taxon>
        <taxon>Coluteocarpeae</taxon>
        <taxon>Microthlaspi</taxon>
    </lineage>
</organism>
<sequence length="113" mass="12866">MIEVMTNELHSFSSKYEIVQEELGKFRKQTILYTQDPSWDLPKTNPQAKPGSNSKTSGSCEPLKREGHPNQTWIGRDGFGSGSFYPNRDIEELTRLSKTPQGQGFVSKFLLRE</sequence>
<feature type="compositionally biased region" description="Polar residues" evidence="1">
    <location>
        <begin position="44"/>
        <end position="59"/>
    </location>
</feature>
<gene>
    <name evidence="2" type="ORF">MERR_LOCUS14640</name>
</gene>
<reference evidence="2" key="1">
    <citation type="submission" date="2020-01" db="EMBL/GenBank/DDBJ databases">
        <authorList>
            <person name="Mishra B."/>
        </authorList>
    </citation>
    <scope>NUCLEOTIDE SEQUENCE [LARGE SCALE GENOMIC DNA]</scope>
</reference>
<name>A0A6D2IEV5_9BRAS</name>
<evidence type="ECO:0000313" key="3">
    <source>
        <dbReference type="Proteomes" id="UP000467841"/>
    </source>
</evidence>
<feature type="region of interest" description="Disordered" evidence="1">
    <location>
        <begin position="36"/>
        <end position="78"/>
    </location>
</feature>
<keyword evidence="3" id="KW-1185">Reference proteome</keyword>